<protein>
    <submittedName>
        <fullName evidence="1">Uncharacterized protein</fullName>
    </submittedName>
</protein>
<dbReference type="Proteomes" id="UP001592582">
    <property type="component" value="Unassembled WGS sequence"/>
</dbReference>
<organism evidence="1 2">
    <name type="scientific">Streptacidiphilus alkalitolerans</name>
    <dbReference type="NCBI Taxonomy" id="3342712"/>
    <lineage>
        <taxon>Bacteria</taxon>
        <taxon>Bacillati</taxon>
        <taxon>Actinomycetota</taxon>
        <taxon>Actinomycetes</taxon>
        <taxon>Kitasatosporales</taxon>
        <taxon>Streptomycetaceae</taxon>
        <taxon>Streptacidiphilus</taxon>
    </lineage>
</organism>
<evidence type="ECO:0000313" key="2">
    <source>
        <dbReference type="Proteomes" id="UP001592582"/>
    </source>
</evidence>
<comment type="caution">
    <text evidence="1">The sequence shown here is derived from an EMBL/GenBank/DDBJ whole genome shotgun (WGS) entry which is preliminary data.</text>
</comment>
<keyword evidence="2" id="KW-1185">Reference proteome</keyword>
<proteinExistence type="predicted"/>
<dbReference type="EMBL" id="JBHEZX010000005">
    <property type="protein sequence ID" value="MFC1410384.1"/>
    <property type="molecule type" value="Genomic_DNA"/>
</dbReference>
<sequence length="80" mass="8548">MSKIRMQCLSEQGAALVVEEGTRPDDQVHTVQQDGDVVVIGYGDIRWPMDVAEWASNNGHATDHEAARVIVAAQTGGDSG</sequence>
<reference evidence="1 2" key="1">
    <citation type="submission" date="2024-09" db="EMBL/GenBank/DDBJ databases">
        <authorList>
            <person name="Lee S.D."/>
        </authorList>
    </citation>
    <scope>NUCLEOTIDE SEQUENCE [LARGE SCALE GENOMIC DNA]</scope>
    <source>
        <strain evidence="1 2">N1-1</strain>
    </source>
</reference>
<accession>A0ABV6V9I3</accession>
<name>A0ABV6V9I3_9ACTN</name>
<dbReference type="RefSeq" id="WP_380507928.1">
    <property type="nucleotide sequence ID" value="NZ_JBHEZX010000005.1"/>
</dbReference>
<evidence type="ECO:0000313" key="1">
    <source>
        <dbReference type="EMBL" id="MFC1410384.1"/>
    </source>
</evidence>
<gene>
    <name evidence="1" type="ORF">ACEZDG_14030</name>
</gene>